<dbReference type="AlphaFoldDB" id="A0A516S9Q7"/>
<comment type="subcellular location">
    <subcellularLocation>
        <location evidence="12">Cell inner membrane</location>
        <topology evidence="12">Multi-pass membrane protein</topology>
    </subcellularLocation>
    <subcellularLocation>
        <location evidence="2">Membrane</location>
        <topology evidence="2">Multi-pass membrane protein</topology>
    </subcellularLocation>
</comment>
<dbReference type="Proteomes" id="UP000317550">
    <property type="component" value="Chromosome"/>
</dbReference>
<accession>A0A516S9Q7</accession>
<feature type="transmembrane region" description="Helical" evidence="12">
    <location>
        <begin position="144"/>
        <end position="162"/>
    </location>
</feature>
<dbReference type="GO" id="GO:0006744">
    <property type="term" value="P:ubiquinone biosynthetic process"/>
    <property type="evidence" value="ECO:0007669"/>
    <property type="project" value="UniProtKB-UniRule"/>
</dbReference>
<evidence type="ECO:0000256" key="6">
    <source>
        <dbReference type="ARBA" id="ARBA00022679"/>
    </source>
</evidence>
<proteinExistence type="inferred from homology"/>
<dbReference type="InterPro" id="IPR044878">
    <property type="entry name" value="UbiA_sf"/>
</dbReference>
<evidence type="ECO:0000256" key="9">
    <source>
        <dbReference type="ARBA" id="ARBA00022842"/>
    </source>
</evidence>
<dbReference type="Gene3D" id="1.10.357.140">
    <property type="entry name" value="UbiA prenyltransferase"/>
    <property type="match status" value="1"/>
</dbReference>
<dbReference type="PANTHER" id="PTHR11048:SF28">
    <property type="entry name" value="4-HYDROXYBENZOATE POLYPRENYLTRANSFERASE, MITOCHONDRIAL"/>
    <property type="match status" value="1"/>
</dbReference>
<dbReference type="InterPro" id="IPR006370">
    <property type="entry name" value="HB_polyprenyltransferase-like"/>
</dbReference>
<dbReference type="EMBL" id="CP041730">
    <property type="protein sequence ID" value="QDQ24883.1"/>
    <property type="molecule type" value="Genomic_DNA"/>
</dbReference>
<keyword evidence="6 12" id="KW-0808">Transferase</keyword>
<dbReference type="GO" id="GO:0008412">
    <property type="term" value="F:4-hydroxybenzoate polyprenyltransferase activity"/>
    <property type="evidence" value="ECO:0007669"/>
    <property type="project" value="UniProtKB-UniRule"/>
</dbReference>
<dbReference type="FunFam" id="1.10.357.140:FF:000002">
    <property type="entry name" value="4-hydroxybenzoate octaprenyltransferase"/>
    <property type="match status" value="1"/>
</dbReference>
<comment type="catalytic activity">
    <reaction evidence="12">
        <text>all-trans-octaprenyl diphosphate + 4-hydroxybenzoate = 4-hydroxy-3-(all-trans-octaprenyl)benzoate + diphosphate</text>
        <dbReference type="Rhea" id="RHEA:27782"/>
        <dbReference type="ChEBI" id="CHEBI:1617"/>
        <dbReference type="ChEBI" id="CHEBI:17879"/>
        <dbReference type="ChEBI" id="CHEBI:33019"/>
        <dbReference type="ChEBI" id="CHEBI:57711"/>
        <dbReference type="EC" id="2.5.1.39"/>
    </reaction>
</comment>
<keyword evidence="11 12" id="KW-0472">Membrane</keyword>
<dbReference type="InterPro" id="IPR030470">
    <property type="entry name" value="UbiA_prenylTrfase_CS"/>
</dbReference>
<dbReference type="CDD" id="cd13959">
    <property type="entry name" value="PT_UbiA_COQ2"/>
    <property type="match status" value="1"/>
</dbReference>
<feature type="transmembrane region" description="Helical" evidence="12">
    <location>
        <begin position="49"/>
        <end position="70"/>
    </location>
</feature>
<keyword evidence="9 12" id="KW-0460">Magnesium</keyword>
<evidence type="ECO:0000313" key="14">
    <source>
        <dbReference type="EMBL" id="QDQ24883.1"/>
    </source>
</evidence>
<feature type="transmembrane region" description="Helical" evidence="12">
    <location>
        <begin position="168"/>
        <end position="189"/>
    </location>
</feature>
<dbReference type="UniPathway" id="UPA00232"/>
<protein>
    <recommendedName>
        <fullName evidence="12 13">4-hydroxybenzoate octaprenyltransferase</fullName>
        <ecNumber evidence="12 13">2.5.1.39</ecNumber>
    </recommendedName>
    <alternativeName>
        <fullName evidence="12">4-HB polyprenyltransferase</fullName>
    </alternativeName>
</protein>
<evidence type="ECO:0000256" key="4">
    <source>
        <dbReference type="ARBA" id="ARBA00022475"/>
    </source>
</evidence>
<dbReference type="Pfam" id="PF01040">
    <property type="entry name" value="UbiA"/>
    <property type="match status" value="1"/>
</dbReference>
<dbReference type="Gene3D" id="1.20.120.1780">
    <property type="entry name" value="UbiA prenyltransferase"/>
    <property type="match status" value="1"/>
</dbReference>
<feature type="transmembrane region" description="Helical" evidence="12">
    <location>
        <begin position="210"/>
        <end position="231"/>
    </location>
</feature>
<dbReference type="RefSeq" id="WP_143855808.1">
    <property type="nucleotide sequence ID" value="NZ_CP041730.1"/>
</dbReference>
<dbReference type="EC" id="2.5.1.39" evidence="12 13"/>
<evidence type="ECO:0000256" key="1">
    <source>
        <dbReference type="ARBA" id="ARBA00001946"/>
    </source>
</evidence>
<dbReference type="InterPro" id="IPR000537">
    <property type="entry name" value="UbiA_prenyltransferase"/>
</dbReference>
<evidence type="ECO:0000256" key="2">
    <source>
        <dbReference type="ARBA" id="ARBA00004141"/>
    </source>
</evidence>
<evidence type="ECO:0000256" key="7">
    <source>
        <dbReference type="ARBA" id="ARBA00022688"/>
    </source>
</evidence>
<dbReference type="FunFam" id="1.20.120.1780:FF:000001">
    <property type="entry name" value="4-hydroxybenzoate octaprenyltransferase"/>
    <property type="match status" value="1"/>
</dbReference>
<sequence length="293" mass="32392">MNGNTLPSRLSLYAKLMRLDKPIGILLLLWPTLWGLCIASQGRPDPAILIIFLLGTVLMRSAGCVINDYADRDFDPQVERTKLRPMATGSVSTREALLLAGTLAACALLLILPLNGLTLWMSVPAVLLAGSYPYTKRFLPIPQAYLGLAFSFGIPMAFAAVNGKVDAVAWYLVAANLFWVVAYDTEYAMVDKVDDLKIGIKTSAITFGRFDAEAVMICHLAFLLGMAALGWHLQRHAWWYLGLAVAAVLIALQYRQIRGRDRLKCMQAFLDNNRVGAVLFIGILLDYRVSWPI</sequence>
<dbReference type="InterPro" id="IPR039653">
    <property type="entry name" value="Prenyltransferase"/>
</dbReference>
<evidence type="ECO:0000256" key="8">
    <source>
        <dbReference type="ARBA" id="ARBA00022692"/>
    </source>
</evidence>
<comment type="cofactor">
    <cofactor evidence="1 12">
        <name>Mg(2+)</name>
        <dbReference type="ChEBI" id="CHEBI:18420"/>
    </cofactor>
</comment>
<feature type="transmembrane region" description="Helical" evidence="12">
    <location>
        <begin position="237"/>
        <end position="254"/>
    </location>
</feature>
<comment type="function">
    <text evidence="12">Catalyzes the prenylation of para-hydroxybenzoate (PHB) with an all-trans polyprenyl group. Mediates the second step in the final reaction sequence of ubiquinone-8 (UQ-8) biosynthesis, which is the condensation of the polyisoprenoid side chain with PHB, generating the first membrane-bound Q intermediate 3-octaprenyl-4-hydroxybenzoate.</text>
</comment>
<keyword evidence="8 12" id="KW-0812">Transmembrane</keyword>
<comment type="pathway">
    <text evidence="12">Cofactor biosynthesis; ubiquinone biosynthesis.</text>
</comment>
<keyword evidence="4 12" id="KW-1003">Cell membrane</keyword>
<evidence type="ECO:0000256" key="5">
    <source>
        <dbReference type="ARBA" id="ARBA00022519"/>
    </source>
</evidence>
<evidence type="ECO:0000313" key="15">
    <source>
        <dbReference type="Proteomes" id="UP000317550"/>
    </source>
</evidence>
<dbReference type="KEGG" id="cari:FNU76_00175"/>
<dbReference type="GO" id="GO:0005886">
    <property type="term" value="C:plasma membrane"/>
    <property type="evidence" value="ECO:0007669"/>
    <property type="project" value="UniProtKB-SubCell"/>
</dbReference>
<dbReference type="OrthoDB" id="9814417at2"/>
<dbReference type="PROSITE" id="PS00943">
    <property type="entry name" value="UBIA"/>
    <property type="match status" value="1"/>
</dbReference>
<evidence type="ECO:0000256" key="3">
    <source>
        <dbReference type="ARBA" id="ARBA00005985"/>
    </source>
</evidence>
<evidence type="ECO:0000256" key="13">
    <source>
        <dbReference type="NCBIfam" id="TIGR01474"/>
    </source>
</evidence>
<dbReference type="PANTHER" id="PTHR11048">
    <property type="entry name" value="PRENYLTRANSFERASES"/>
    <property type="match status" value="1"/>
</dbReference>
<dbReference type="HAMAP" id="MF_01635">
    <property type="entry name" value="UbiA"/>
    <property type="match status" value="1"/>
</dbReference>
<keyword evidence="5 12" id="KW-0997">Cell inner membrane</keyword>
<name>A0A516S9Q7_9NEIS</name>
<reference evidence="15" key="1">
    <citation type="submission" date="2019-07" db="EMBL/GenBank/DDBJ databases">
        <title>Chitinimonas sp. nov., isolated from Ny-Alesund, arctica soil.</title>
        <authorList>
            <person name="Xu Q."/>
            <person name="Peng F."/>
        </authorList>
    </citation>
    <scope>NUCLEOTIDE SEQUENCE [LARGE SCALE GENOMIC DNA]</scope>
    <source>
        <strain evidence="15">R3-44</strain>
    </source>
</reference>
<gene>
    <name evidence="12" type="primary">ubiA</name>
    <name evidence="14" type="ORF">FNU76_00175</name>
</gene>
<evidence type="ECO:0000256" key="12">
    <source>
        <dbReference type="HAMAP-Rule" id="MF_01635"/>
    </source>
</evidence>
<comment type="similarity">
    <text evidence="3 12">Belongs to the UbiA prenyltransferase family.</text>
</comment>
<keyword evidence="10 12" id="KW-1133">Transmembrane helix</keyword>
<organism evidence="14 15">
    <name type="scientific">Chitinimonas arctica</name>
    <dbReference type="NCBI Taxonomy" id="2594795"/>
    <lineage>
        <taxon>Bacteria</taxon>
        <taxon>Pseudomonadati</taxon>
        <taxon>Pseudomonadota</taxon>
        <taxon>Betaproteobacteria</taxon>
        <taxon>Neisseriales</taxon>
        <taxon>Chitinibacteraceae</taxon>
        <taxon>Chitinimonas</taxon>
    </lineage>
</organism>
<feature type="transmembrane region" description="Helical" evidence="12">
    <location>
        <begin position="91"/>
        <end position="111"/>
    </location>
</feature>
<evidence type="ECO:0000256" key="11">
    <source>
        <dbReference type="ARBA" id="ARBA00023136"/>
    </source>
</evidence>
<evidence type="ECO:0000256" key="10">
    <source>
        <dbReference type="ARBA" id="ARBA00022989"/>
    </source>
</evidence>
<keyword evidence="15" id="KW-1185">Reference proteome</keyword>
<keyword evidence="7 12" id="KW-0831">Ubiquinone biosynthesis</keyword>
<dbReference type="NCBIfam" id="TIGR01474">
    <property type="entry name" value="ubiA_proteo"/>
    <property type="match status" value="1"/>
</dbReference>